<keyword evidence="10" id="KW-1185">Reference proteome</keyword>
<evidence type="ECO:0000259" key="7">
    <source>
        <dbReference type="PROSITE" id="PS51380"/>
    </source>
</evidence>
<dbReference type="GO" id="GO:0005886">
    <property type="term" value="C:plasma membrane"/>
    <property type="evidence" value="ECO:0007669"/>
    <property type="project" value="TreeGrafter"/>
</dbReference>
<accession>A0A8S1K938</accession>
<sequence length="806" mass="96109">MKFAVFLLNHIIPEWTQMYLNYKAIKAYLSTSGALKDLLLYAKKTKSTQNYKEIKKIVMEKTYIISKILADQKEFIKKLNLEMSKIKSFANAKYNDLKGKTYKIQLQLLSMNRYQKQLERSKKYSVIRSNSQVTEELTEQLNNQQIKVREFELNEKAKKLKELCFQLYNEGVNFEKYLKVNQEAIRKLLKKQNKKSIKINQEQMNIDECKKMASEINFNLKQNKVKQLLFQVEKYLLKHFYQTKQKYCKEQLRKYQFQDIKNNKAWFQFGLFSGFSFMLISFIIFLATQNQLNILNNSIIYESFPIYRGALLFILYYWSLTIVIHLWNLSKINYKLYFCFNHHFSTINEQLKRVMTLTSIFLLVSLFYLCDVSKLGIIFSNLKGEEYFPLIIWISLLGVVAFPSKVIINGKGRIWLYRNLLQSLNPRQIEQRHFFIVSQFTSLIIPFTDLIYTLCEYSKGIQNQEENDNNQYDECFFVSRYFTLALVLFPYIILIIQIIFLTQKQYSSNLYLFEFIRNILSIALITFATLSYQEENFFFYWLGIAICISFLNILFTFKKWNYLDLKENKKKQLLTYKQKLIIIYIPFAILQPLSISTSIFGCFDKTEQHSLLILYIGIIELIRRMIINYYNVDAEHFKNKQKYQTVGQYEFPFVECCTKIQKKQLLEYESEDSDNESNDKDIVQEKQFEIEIILSQNQTQQQRRGELELFIQGQQTSNQFKSLQDPIQKQVNQLKITELIVKESEKALGDSFLNYDINNFKPDELNKLIDYQQISEGDLQSLHIRNKNSKQEINKLFEEFGIKITQ</sequence>
<evidence type="ECO:0000256" key="1">
    <source>
        <dbReference type="ARBA" id="ARBA00004141"/>
    </source>
</evidence>
<feature type="transmembrane region" description="Helical" evidence="6">
    <location>
        <begin position="265"/>
        <end position="286"/>
    </location>
</feature>
<feature type="transmembrane region" description="Helical" evidence="6">
    <location>
        <begin position="515"/>
        <end position="532"/>
    </location>
</feature>
<evidence type="ECO:0000256" key="4">
    <source>
        <dbReference type="ARBA" id="ARBA00022989"/>
    </source>
</evidence>
<evidence type="ECO:0000256" key="6">
    <source>
        <dbReference type="SAM" id="Phobius"/>
    </source>
</evidence>
<evidence type="ECO:0000259" key="8">
    <source>
        <dbReference type="PROSITE" id="PS51382"/>
    </source>
</evidence>
<dbReference type="AlphaFoldDB" id="A0A8S1K938"/>
<protein>
    <recommendedName>
        <fullName evidence="11">SPX domain-containing protein</fullName>
    </recommendedName>
</protein>
<comment type="caution">
    <text evidence="9">The sequence shown here is derived from an EMBL/GenBank/DDBJ whole genome shotgun (WGS) entry which is preliminary data.</text>
</comment>
<dbReference type="EMBL" id="CAJJDN010000004">
    <property type="protein sequence ID" value="CAD8050275.1"/>
    <property type="molecule type" value="Genomic_DNA"/>
</dbReference>
<dbReference type="Proteomes" id="UP000692954">
    <property type="component" value="Unassembled WGS sequence"/>
</dbReference>
<dbReference type="GO" id="GO:0016036">
    <property type="term" value="P:cellular response to phosphate starvation"/>
    <property type="evidence" value="ECO:0007669"/>
    <property type="project" value="TreeGrafter"/>
</dbReference>
<comment type="similarity">
    <text evidence="2">Belongs to the SYG1 (TC 2.A.94) family.</text>
</comment>
<dbReference type="PANTHER" id="PTHR10783">
    <property type="entry name" value="XENOTROPIC AND POLYTROPIC RETROVIRUS RECEPTOR 1-RELATED"/>
    <property type="match status" value="1"/>
</dbReference>
<feature type="transmembrane region" description="Helical" evidence="6">
    <location>
        <begin position="360"/>
        <end position="381"/>
    </location>
</feature>
<name>A0A8S1K938_9CILI</name>
<organism evidence="9 10">
    <name type="scientific">Paramecium sonneborni</name>
    <dbReference type="NCBI Taxonomy" id="65129"/>
    <lineage>
        <taxon>Eukaryota</taxon>
        <taxon>Sar</taxon>
        <taxon>Alveolata</taxon>
        <taxon>Ciliophora</taxon>
        <taxon>Intramacronucleata</taxon>
        <taxon>Oligohymenophorea</taxon>
        <taxon>Peniculida</taxon>
        <taxon>Parameciidae</taxon>
        <taxon>Paramecium</taxon>
    </lineage>
</organism>
<evidence type="ECO:0000256" key="5">
    <source>
        <dbReference type="ARBA" id="ARBA00023136"/>
    </source>
</evidence>
<dbReference type="InterPro" id="IPR004331">
    <property type="entry name" value="SPX_dom"/>
</dbReference>
<feature type="domain" description="EXS" evidence="7">
    <location>
        <begin position="474"/>
        <end position="663"/>
    </location>
</feature>
<keyword evidence="3 6" id="KW-0812">Transmembrane</keyword>
<feature type="transmembrane region" description="Helical" evidence="6">
    <location>
        <begin position="581"/>
        <end position="600"/>
    </location>
</feature>
<dbReference type="GO" id="GO:0006817">
    <property type="term" value="P:phosphate ion transport"/>
    <property type="evidence" value="ECO:0007669"/>
    <property type="project" value="TreeGrafter"/>
</dbReference>
<proteinExistence type="inferred from homology"/>
<dbReference type="PANTHER" id="PTHR10783:SF103">
    <property type="entry name" value="SOLUTE CARRIER FAMILY 53 MEMBER 1"/>
    <property type="match status" value="1"/>
</dbReference>
<evidence type="ECO:0000313" key="10">
    <source>
        <dbReference type="Proteomes" id="UP000692954"/>
    </source>
</evidence>
<dbReference type="InterPro" id="IPR004342">
    <property type="entry name" value="EXS_C"/>
</dbReference>
<dbReference type="GO" id="GO:0000822">
    <property type="term" value="F:inositol hexakisphosphate binding"/>
    <property type="evidence" value="ECO:0007669"/>
    <property type="project" value="TreeGrafter"/>
</dbReference>
<evidence type="ECO:0000256" key="3">
    <source>
        <dbReference type="ARBA" id="ARBA00022692"/>
    </source>
</evidence>
<evidence type="ECO:0008006" key="11">
    <source>
        <dbReference type="Google" id="ProtNLM"/>
    </source>
</evidence>
<keyword evidence="5 6" id="KW-0472">Membrane</keyword>
<evidence type="ECO:0000313" key="9">
    <source>
        <dbReference type="EMBL" id="CAD8050275.1"/>
    </source>
</evidence>
<evidence type="ECO:0000256" key="2">
    <source>
        <dbReference type="ARBA" id="ARBA00009665"/>
    </source>
</evidence>
<feature type="transmembrane region" description="Helical" evidence="6">
    <location>
        <begin position="538"/>
        <end position="560"/>
    </location>
</feature>
<feature type="transmembrane region" description="Helical" evidence="6">
    <location>
        <begin position="387"/>
        <end position="408"/>
    </location>
</feature>
<gene>
    <name evidence="9" type="ORF">PSON_ATCC_30995.1.T0040561</name>
</gene>
<dbReference type="PROSITE" id="PS51380">
    <property type="entry name" value="EXS"/>
    <property type="match status" value="1"/>
</dbReference>
<feature type="transmembrane region" description="Helical" evidence="6">
    <location>
        <begin position="612"/>
        <end position="632"/>
    </location>
</feature>
<dbReference type="GO" id="GO:0005794">
    <property type="term" value="C:Golgi apparatus"/>
    <property type="evidence" value="ECO:0007669"/>
    <property type="project" value="TreeGrafter"/>
</dbReference>
<dbReference type="Pfam" id="PF03124">
    <property type="entry name" value="EXS"/>
    <property type="match status" value="1"/>
</dbReference>
<feature type="transmembrane region" description="Helical" evidence="6">
    <location>
        <begin position="306"/>
        <end position="327"/>
    </location>
</feature>
<feature type="domain" description="SPX" evidence="8">
    <location>
        <begin position="1"/>
        <end position="206"/>
    </location>
</feature>
<reference evidence="9" key="1">
    <citation type="submission" date="2021-01" db="EMBL/GenBank/DDBJ databases">
        <authorList>
            <consortium name="Genoscope - CEA"/>
            <person name="William W."/>
        </authorList>
    </citation>
    <scope>NUCLEOTIDE SEQUENCE</scope>
</reference>
<dbReference type="PROSITE" id="PS51382">
    <property type="entry name" value="SPX"/>
    <property type="match status" value="1"/>
</dbReference>
<comment type="subcellular location">
    <subcellularLocation>
        <location evidence="1">Membrane</location>
        <topology evidence="1">Multi-pass membrane protein</topology>
    </subcellularLocation>
</comment>
<feature type="transmembrane region" description="Helical" evidence="6">
    <location>
        <begin position="481"/>
        <end position="503"/>
    </location>
</feature>
<keyword evidence="4 6" id="KW-1133">Transmembrane helix</keyword>